<dbReference type="OrthoDB" id="202203at2759"/>
<dbReference type="EMBL" id="CAJNNV010004174">
    <property type="protein sequence ID" value="CAE8590263.1"/>
    <property type="molecule type" value="Genomic_DNA"/>
</dbReference>
<dbReference type="InterPro" id="IPR023753">
    <property type="entry name" value="FAD/NAD-binding_dom"/>
</dbReference>
<evidence type="ECO:0000256" key="2">
    <source>
        <dbReference type="ARBA" id="ARBA00022630"/>
    </source>
</evidence>
<keyword evidence="3" id="KW-0274">FAD</keyword>
<keyword evidence="8" id="KW-1185">Reference proteome</keyword>
<reference evidence="6" key="1">
    <citation type="submission" date="2021-02" db="EMBL/GenBank/DDBJ databases">
        <authorList>
            <person name="Dougan E. K."/>
            <person name="Rhodes N."/>
            <person name="Thang M."/>
            <person name="Chan C."/>
        </authorList>
    </citation>
    <scope>NUCLEOTIDE SEQUENCE</scope>
</reference>
<dbReference type="Proteomes" id="UP000626109">
    <property type="component" value="Unassembled WGS sequence"/>
</dbReference>
<name>A0A813DV71_POLGL</name>
<dbReference type="Proteomes" id="UP000654075">
    <property type="component" value="Unassembled WGS sequence"/>
</dbReference>
<organism evidence="6 8">
    <name type="scientific">Polarella glacialis</name>
    <name type="common">Dinoflagellate</name>
    <dbReference type="NCBI Taxonomy" id="89957"/>
    <lineage>
        <taxon>Eukaryota</taxon>
        <taxon>Sar</taxon>
        <taxon>Alveolata</taxon>
        <taxon>Dinophyceae</taxon>
        <taxon>Suessiales</taxon>
        <taxon>Suessiaceae</taxon>
        <taxon>Polarella</taxon>
    </lineage>
</organism>
<evidence type="ECO:0000259" key="5">
    <source>
        <dbReference type="Pfam" id="PF07992"/>
    </source>
</evidence>
<comment type="similarity">
    <text evidence="1">Belongs to the FAD-dependent oxidoreductase family.</text>
</comment>
<evidence type="ECO:0000313" key="7">
    <source>
        <dbReference type="EMBL" id="CAE8686178.1"/>
    </source>
</evidence>
<dbReference type="AlphaFoldDB" id="A0A813DV71"/>
<evidence type="ECO:0000313" key="6">
    <source>
        <dbReference type="EMBL" id="CAE8590263.1"/>
    </source>
</evidence>
<dbReference type="GO" id="GO:0004174">
    <property type="term" value="F:electron-transferring-flavoprotein dehydrogenase activity"/>
    <property type="evidence" value="ECO:0007669"/>
    <property type="project" value="TreeGrafter"/>
</dbReference>
<evidence type="ECO:0000256" key="3">
    <source>
        <dbReference type="ARBA" id="ARBA00022827"/>
    </source>
</evidence>
<dbReference type="Pfam" id="PF07992">
    <property type="entry name" value="Pyr_redox_2"/>
    <property type="match status" value="1"/>
</dbReference>
<evidence type="ECO:0000313" key="8">
    <source>
        <dbReference type="Proteomes" id="UP000654075"/>
    </source>
</evidence>
<gene>
    <name evidence="6" type="ORF">PGLA1383_LOCUS8987</name>
    <name evidence="7" type="ORF">PGLA2088_LOCUS24850</name>
</gene>
<dbReference type="GO" id="GO:0050660">
    <property type="term" value="F:flavin adenine dinucleotide binding"/>
    <property type="evidence" value="ECO:0007669"/>
    <property type="project" value="TreeGrafter"/>
</dbReference>
<dbReference type="PANTHER" id="PTHR43735:SF3">
    <property type="entry name" value="FERROPTOSIS SUPPRESSOR PROTEIN 1"/>
    <property type="match status" value="1"/>
</dbReference>
<dbReference type="EMBL" id="CAJNNW010026544">
    <property type="protein sequence ID" value="CAE8686178.1"/>
    <property type="molecule type" value="Genomic_DNA"/>
</dbReference>
<dbReference type="SUPFAM" id="SSF51905">
    <property type="entry name" value="FAD/NAD(P)-binding domain"/>
    <property type="match status" value="1"/>
</dbReference>
<keyword evidence="2" id="KW-0285">Flavoprotein</keyword>
<proteinExistence type="inferred from homology"/>
<dbReference type="InterPro" id="IPR036188">
    <property type="entry name" value="FAD/NAD-bd_sf"/>
</dbReference>
<evidence type="ECO:0000256" key="4">
    <source>
        <dbReference type="ARBA" id="ARBA00023002"/>
    </source>
</evidence>
<dbReference type="PANTHER" id="PTHR43735">
    <property type="entry name" value="APOPTOSIS-INDUCING FACTOR 1"/>
    <property type="match status" value="1"/>
</dbReference>
<evidence type="ECO:0000256" key="1">
    <source>
        <dbReference type="ARBA" id="ARBA00006442"/>
    </source>
</evidence>
<sequence length="401" mass="42387">MAKEIVIVGGGISGLMTGKLLVGKGHNVTILADVPYFEWPLAGSYSLAHPEQFNKAVSATEQHHVMGAKTIIGIAAGLEGNSLKLQDGTSLPFDALVAATGYRAGPVRPSLGQSLEERRAEVLAIGGGIKTAKTVIIGGGGPIGVELAGDIREANKDARIIIVVRGERALSYLNNKYTGKLMKQMSAMNIEIMANDTVDEKTWYAGEAKDFKLTSGQTIRAEVYIPAFTSGFDGGFTGLANERGLIPVNEFLQSTGNEKVFAVGCSDQEFAAVMKIEGQAKTVSKNVLALLSNKALAAHKDAFAEMTHPLTQKIGQHSYTWIEYEMMPPGPLLKCCGFPFCCTCCWPLALCGVGLCHPCAFGFCCGDPEGQGTAALTRMLLHGTGNTGIKGLGSAPKQLAM</sequence>
<dbReference type="GO" id="GO:0005737">
    <property type="term" value="C:cytoplasm"/>
    <property type="evidence" value="ECO:0007669"/>
    <property type="project" value="TreeGrafter"/>
</dbReference>
<keyword evidence="4" id="KW-0560">Oxidoreductase</keyword>
<protein>
    <recommendedName>
        <fullName evidence="5">FAD/NAD(P)-binding domain-containing protein</fullName>
    </recommendedName>
</protein>
<feature type="domain" description="FAD/NAD(P)-binding" evidence="5">
    <location>
        <begin position="4"/>
        <end position="264"/>
    </location>
</feature>
<dbReference type="OMA" id="THFQLTW"/>
<dbReference type="Gene3D" id="3.50.50.100">
    <property type="match status" value="1"/>
</dbReference>
<comment type="caution">
    <text evidence="6">The sequence shown here is derived from an EMBL/GenBank/DDBJ whole genome shotgun (WGS) entry which is preliminary data.</text>
</comment>
<accession>A0A813DV71</accession>